<sequence>MAPKLEINSNTLDHVSDSWPLYELKTHRKLVLVTRDERRDSIYVEVTPCSESSTTCWRSGNMYAISCLCLCTDQLFVSLYDITCLLGFLQRRSSDVFSISKIWPLLKAAEPMPGHDSRFHNWDLSGFALDLQTYRCLPDNHVPMGYDFIPWRDLKVYLEKGFNAYDQLTTCVRSIDPGDLSRREAFVWFTSVSPPSQAQHGEGSDRTMNFVENHQQQVPSHSPDRT</sequence>
<gene>
    <name evidence="2" type="ORF">K470DRAFT_266492</name>
</gene>
<proteinExistence type="predicted"/>
<keyword evidence="3" id="KW-1185">Reference proteome</keyword>
<reference evidence="2" key="1">
    <citation type="journal article" date="2020" name="Stud. Mycol.">
        <title>101 Dothideomycetes genomes: a test case for predicting lifestyles and emergence of pathogens.</title>
        <authorList>
            <person name="Haridas S."/>
            <person name="Albert R."/>
            <person name="Binder M."/>
            <person name="Bloem J."/>
            <person name="Labutti K."/>
            <person name="Salamov A."/>
            <person name="Andreopoulos B."/>
            <person name="Baker S."/>
            <person name="Barry K."/>
            <person name="Bills G."/>
            <person name="Bluhm B."/>
            <person name="Cannon C."/>
            <person name="Castanera R."/>
            <person name="Culley D."/>
            <person name="Daum C."/>
            <person name="Ezra D."/>
            <person name="Gonzalez J."/>
            <person name="Henrissat B."/>
            <person name="Kuo A."/>
            <person name="Liang C."/>
            <person name="Lipzen A."/>
            <person name="Lutzoni F."/>
            <person name="Magnuson J."/>
            <person name="Mondo S."/>
            <person name="Nolan M."/>
            <person name="Ohm R."/>
            <person name="Pangilinan J."/>
            <person name="Park H.-J."/>
            <person name="Ramirez L."/>
            <person name="Alfaro M."/>
            <person name="Sun H."/>
            <person name="Tritt A."/>
            <person name="Yoshinaga Y."/>
            <person name="Zwiers L.-H."/>
            <person name="Turgeon B."/>
            <person name="Goodwin S."/>
            <person name="Spatafora J."/>
            <person name="Crous P."/>
            <person name="Grigoriev I."/>
        </authorList>
    </citation>
    <scope>NUCLEOTIDE SEQUENCE</scope>
    <source>
        <strain evidence="2">CBS 480.64</strain>
    </source>
</reference>
<name>A0A6A7BRM8_9PEZI</name>
<protein>
    <recommendedName>
        <fullName evidence="1">DUF7082 domain-containing protein</fullName>
    </recommendedName>
</protein>
<dbReference type="Proteomes" id="UP000799421">
    <property type="component" value="Unassembled WGS sequence"/>
</dbReference>
<dbReference type="Pfam" id="PF23305">
    <property type="entry name" value="DUF7082"/>
    <property type="match status" value="1"/>
</dbReference>
<evidence type="ECO:0000259" key="1">
    <source>
        <dbReference type="Pfam" id="PF23305"/>
    </source>
</evidence>
<evidence type="ECO:0000313" key="3">
    <source>
        <dbReference type="Proteomes" id="UP000799421"/>
    </source>
</evidence>
<accession>A0A6A7BRM8</accession>
<organism evidence="2 3">
    <name type="scientific">Piedraia hortae CBS 480.64</name>
    <dbReference type="NCBI Taxonomy" id="1314780"/>
    <lineage>
        <taxon>Eukaryota</taxon>
        <taxon>Fungi</taxon>
        <taxon>Dikarya</taxon>
        <taxon>Ascomycota</taxon>
        <taxon>Pezizomycotina</taxon>
        <taxon>Dothideomycetes</taxon>
        <taxon>Dothideomycetidae</taxon>
        <taxon>Capnodiales</taxon>
        <taxon>Piedraiaceae</taxon>
        <taxon>Piedraia</taxon>
    </lineage>
</organism>
<dbReference type="EMBL" id="MU006024">
    <property type="protein sequence ID" value="KAF2857891.1"/>
    <property type="molecule type" value="Genomic_DNA"/>
</dbReference>
<dbReference type="AlphaFoldDB" id="A0A6A7BRM8"/>
<feature type="domain" description="DUF7082" evidence="1">
    <location>
        <begin position="9"/>
        <end position="108"/>
    </location>
</feature>
<dbReference type="InterPro" id="IPR055509">
    <property type="entry name" value="DUF7082"/>
</dbReference>
<evidence type="ECO:0000313" key="2">
    <source>
        <dbReference type="EMBL" id="KAF2857891.1"/>
    </source>
</evidence>